<feature type="signal peptide" evidence="1">
    <location>
        <begin position="1"/>
        <end position="19"/>
    </location>
</feature>
<evidence type="ECO:0000313" key="2">
    <source>
        <dbReference type="Ensembl" id="ENSLCAP00010058021.1"/>
    </source>
</evidence>
<sequence>MISVYSFLFTLVLFSELSSHLLTVAIPATKLEDGITEQDGLGSLLGSEPITEPVEAPPVYRRNLVLDSNVRDEDGNPKFIIVSDMRLKGHNIRGLNPALTRSLPLLTDRSLSHTPVEHSLKIDRRNTDLDMLRCMIGRVYRPCWQE</sequence>
<dbReference type="STRING" id="8187.ENSLCAP00010058021"/>
<accession>A0A4W6G5H3</accession>
<reference evidence="3" key="1">
    <citation type="submission" date="2015-09" db="EMBL/GenBank/DDBJ databases">
        <authorList>
            <person name="Sai Rama Sridatta P."/>
        </authorList>
    </citation>
    <scope>NUCLEOTIDE SEQUENCE [LARGE SCALE GENOMIC DNA]</scope>
</reference>
<dbReference type="GO" id="GO:0030354">
    <property type="term" value="F:melanin-concentrating hormone activity"/>
    <property type="evidence" value="ECO:0007669"/>
    <property type="project" value="InterPro"/>
</dbReference>
<name>A0A4W6G5H3_LATCA</name>
<keyword evidence="1" id="KW-0732">Signal</keyword>
<dbReference type="KEGG" id="lcf:127143562"/>
<feature type="chain" id="PRO_5044614072" evidence="1">
    <location>
        <begin position="20"/>
        <end position="146"/>
    </location>
</feature>
<dbReference type="RefSeq" id="XP_050933839.1">
    <property type="nucleotide sequence ID" value="XM_051077882.1"/>
</dbReference>
<dbReference type="InParanoid" id="A0A4W6G5H3"/>
<reference evidence="2" key="3">
    <citation type="submission" date="2025-05" db="UniProtKB">
        <authorList>
            <consortium name="Ensembl"/>
        </authorList>
    </citation>
    <scope>IDENTIFICATION</scope>
</reference>
<evidence type="ECO:0000313" key="4">
    <source>
        <dbReference type="RefSeq" id="XP_050933839.1"/>
    </source>
</evidence>
<proteinExistence type="predicted"/>
<dbReference type="GeneID" id="127143562"/>
<evidence type="ECO:0000313" key="3">
    <source>
        <dbReference type="Proteomes" id="UP000314980"/>
    </source>
</evidence>
<dbReference type="PANTHER" id="PTHR12091:SF2">
    <property type="entry name" value="PRO-MCH PRECURSOR"/>
    <property type="match status" value="1"/>
</dbReference>
<evidence type="ECO:0000256" key="1">
    <source>
        <dbReference type="SAM" id="SignalP"/>
    </source>
</evidence>
<protein>
    <submittedName>
        <fullName evidence="4">Pro-MCH</fullName>
    </submittedName>
    <submittedName>
        <fullName evidence="2">Pro-melanin-concentrating hormone</fullName>
    </submittedName>
</protein>
<gene>
    <name evidence="2 4" type="primary">pmch</name>
</gene>
<dbReference type="InterPro" id="IPR005456">
    <property type="entry name" value="Prepro-melanin_conc_hormone"/>
</dbReference>
<dbReference type="GO" id="GO:0031777">
    <property type="term" value="F:type 1 melanin-concentrating hormone receptor binding"/>
    <property type="evidence" value="ECO:0007669"/>
    <property type="project" value="TreeGrafter"/>
</dbReference>
<dbReference type="GeneTree" id="ENSGT00390000004984"/>
<dbReference type="Ensembl" id="ENSLCAT00010059601.1">
    <property type="protein sequence ID" value="ENSLCAP00010058021.1"/>
    <property type="gene ID" value="ENSLCAG00010027053.1"/>
</dbReference>
<organism evidence="2 3">
    <name type="scientific">Lates calcarifer</name>
    <name type="common">Barramundi</name>
    <name type="synonym">Holocentrus calcarifer</name>
    <dbReference type="NCBI Taxonomy" id="8187"/>
    <lineage>
        <taxon>Eukaryota</taxon>
        <taxon>Metazoa</taxon>
        <taxon>Chordata</taxon>
        <taxon>Craniata</taxon>
        <taxon>Vertebrata</taxon>
        <taxon>Euteleostomi</taxon>
        <taxon>Actinopterygii</taxon>
        <taxon>Neopterygii</taxon>
        <taxon>Teleostei</taxon>
        <taxon>Neoteleostei</taxon>
        <taxon>Acanthomorphata</taxon>
        <taxon>Carangaria</taxon>
        <taxon>Carangaria incertae sedis</taxon>
        <taxon>Centropomidae</taxon>
        <taxon>Lates</taxon>
    </lineage>
</organism>
<dbReference type="AlphaFoldDB" id="A0A4W6G5H3"/>
<dbReference type="OrthoDB" id="8639774at2759"/>
<keyword evidence="3" id="KW-1185">Reference proteome</keyword>
<dbReference type="GO" id="GO:0045202">
    <property type="term" value="C:synapse"/>
    <property type="evidence" value="ECO:0007669"/>
    <property type="project" value="GOC"/>
</dbReference>
<dbReference type="GO" id="GO:0007268">
    <property type="term" value="P:chemical synaptic transmission"/>
    <property type="evidence" value="ECO:0007669"/>
    <property type="project" value="InterPro"/>
</dbReference>
<reference evidence="4" key="2">
    <citation type="submission" date="2025-04" db="UniProtKB">
        <authorList>
            <consortium name="RefSeq"/>
        </authorList>
    </citation>
    <scope>IDENTIFICATION</scope>
    <source>
        <tissue evidence="4">Brain</tissue>
    </source>
</reference>
<dbReference type="Pfam" id="PF05824">
    <property type="entry name" value="Pro-MCH"/>
    <property type="match status" value="1"/>
</dbReference>
<dbReference type="Proteomes" id="UP000694890">
    <property type="component" value="Linkage group LG18"/>
</dbReference>
<dbReference type="Proteomes" id="UP000314980">
    <property type="component" value="Unassembled WGS sequence"/>
</dbReference>
<dbReference type="PANTHER" id="PTHR12091">
    <property type="entry name" value="MELANIN-CONCENTRATING HORMONE"/>
    <property type="match status" value="1"/>
</dbReference>